<evidence type="ECO:0000313" key="3">
    <source>
        <dbReference type="EMBL" id="CUB00118.1"/>
    </source>
</evidence>
<proteinExistence type="predicted"/>
<dbReference type="AlphaFoldDB" id="A0A0K6IAS6"/>
<reference evidence="4" key="1">
    <citation type="submission" date="2015-08" db="EMBL/GenBank/DDBJ databases">
        <authorList>
            <person name="Varghese N."/>
        </authorList>
    </citation>
    <scope>NUCLEOTIDE SEQUENCE [LARGE SCALE GENOMIC DNA]</scope>
    <source>
        <strain evidence="4">DSM 23407</strain>
    </source>
</reference>
<keyword evidence="4" id="KW-1185">Reference proteome</keyword>
<evidence type="ECO:0000313" key="4">
    <source>
        <dbReference type="Proteomes" id="UP000183900"/>
    </source>
</evidence>
<protein>
    <submittedName>
        <fullName evidence="3">Uncharacterized protein</fullName>
    </submittedName>
</protein>
<gene>
    <name evidence="3" type="ORF">Ga0061067_11645</name>
</gene>
<keyword evidence="2" id="KW-0472">Membrane</keyword>
<evidence type="ECO:0000256" key="2">
    <source>
        <dbReference type="SAM" id="Phobius"/>
    </source>
</evidence>
<keyword evidence="2" id="KW-0812">Transmembrane</keyword>
<feature type="transmembrane region" description="Helical" evidence="2">
    <location>
        <begin position="71"/>
        <end position="100"/>
    </location>
</feature>
<name>A0A0K6IAS6_9HYPH</name>
<dbReference type="Pfam" id="PF20358">
    <property type="entry name" value="DUF6653"/>
    <property type="match status" value="1"/>
</dbReference>
<feature type="transmembrane region" description="Helical" evidence="2">
    <location>
        <begin position="163"/>
        <end position="182"/>
    </location>
</feature>
<sequence length="222" mass="24600">MGAAETQGAVSGHAVKTMENARQLRPQAGNTRIRPAVMPAGQIRWLGMNAKVWQRHASGWSVWTRFATLPVLLLAIWSHTIIGMPGALAATGLVLIWLWLNPRLFPPPRRTDRWHVRATFGERIWLNRMFVPIPQDMSRTALLLSLVAGAGFILALWGAAENMLALTLGGAALTYAGKMAFLHQMTKLYARMKDSHPLYKAWSLTPQNDNSSPSGLFSRKHG</sequence>
<evidence type="ECO:0000256" key="1">
    <source>
        <dbReference type="SAM" id="MobiDB-lite"/>
    </source>
</evidence>
<keyword evidence="2" id="KW-1133">Transmembrane helix</keyword>
<feature type="transmembrane region" description="Helical" evidence="2">
    <location>
        <begin position="137"/>
        <end position="157"/>
    </location>
</feature>
<dbReference type="InterPro" id="IPR046595">
    <property type="entry name" value="DUF6653"/>
</dbReference>
<dbReference type="EMBL" id="CYHE01000016">
    <property type="protein sequence ID" value="CUB00118.1"/>
    <property type="molecule type" value="Genomic_DNA"/>
</dbReference>
<feature type="region of interest" description="Disordered" evidence="1">
    <location>
        <begin position="1"/>
        <end position="30"/>
    </location>
</feature>
<dbReference type="OrthoDB" id="1442233at2"/>
<organism evidence="3 4">
    <name type="scientific">Pannonibacter indicus</name>
    <dbReference type="NCBI Taxonomy" id="466044"/>
    <lineage>
        <taxon>Bacteria</taxon>
        <taxon>Pseudomonadati</taxon>
        <taxon>Pseudomonadota</taxon>
        <taxon>Alphaproteobacteria</taxon>
        <taxon>Hyphomicrobiales</taxon>
        <taxon>Stappiaceae</taxon>
        <taxon>Pannonibacter</taxon>
    </lineage>
</organism>
<dbReference type="Proteomes" id="UP000183900">
    <property type="component" value="Unassembled WGS sequence"/>
</dbReference>
<accession>A0A0K6IAS6</accession>